<dbReference type="EMBL" id="CP035108">
    <property type="protein sequence ID" value="QAR32096.1"/>
    <property type="molecule type" value="Genomic_DNA"/>
</dbReference>
<gene>
    <name evidence="1" type="ORF">EP073_01360</name>
</gene>
<dbReference type="KEGG" id="gtl:EP073_01360"/>
<protein>
    <submittedName>
        <fullName evidence="1">Uncharacterized protein</fullName>
    </submittedName>
</protein>
<evidence type="ECO:0000313" key="2">
    <source>
        <dbReference type="Proteomes" id="UP000287502"/>
    </source>
</evidence>
<dbReference type="SUPFAM" id="SSF53335">
    <property type="entry name" value="S-adenosyl-L-methionine-dependent methyltransferases"/>
    <property type="match status" value="1"/>
</dbReference>
<reference evidence="1 2" key="1">
    <citation type="submission" date="2019-01" db="EMBL/GenBank/DDBJ databases">
        <title>Geovibrio thiophilus DSM 11263, complete genome.</title>
        <authorList>
            <person name="Spring S."/>
            <person name="Bunk B."/>
            <person name="Sproer C."/>
        </authorList>
    </citation>
    <scope>NUCLEOTIDE SEQUENCE [LARGE SCALE GENOMIC DNA]</scope>
    <source>
        <strain evidence="1 2">DSM 11263</strain>
    </source>
</reference>
<keyword evidence="2" id="KW-1185">Reference proteome</keyword>
<dbReference type="InterPro" id="IPR043148">
    <property type="entry name" value="TagF_C"/>
</dbReference>
<sequence>MADKSIFNIKKLRQPFSSSDLRAPAAIVSLMEKHFGNKKVRILEIGVFKAGLTKVFAESSLNIEAYDGVDPYLGSKDDPYTGLYWGNSLEAGSVYKKAKEYYDNQGFSLHRMTSSEYFDNFFGKKEYDIIYVDGDHRFEYALQNFGEFVYMLSEGGILLMDDYANVGTPEVTKAVNEFIHSYRDVIASIGYYLNEFQNPGKYVPVSQTTVYLTVNKNLLESQKPISSKRYYLSSFFRDLTENKGIRRLAIFGAGRHTEWLDRLMTSSLRPDIVAVLDDNPDETKMFFGKKTMKAELFNPSDADALLLSTDVNQAVFRERCISLYGDALPLLNLYDDFPLPQKKPKHHWVEYSGEKNTSPALPALTDSCSERIMWAGFYNRSSDKNIFMESVINHSKSSHYLLLNLALNFPDIALPNAFVFNAPEAVIKCTERSSTVNLPENRNIRYTLETYAVHLKYTLEENHDISYEQALSAVGQMYSYALNMLESYKPDIAVIWNEFHPLFKVAKLACDFTGTKTVYMEFGCLPGTFQFDIKGQMGESWIALNTEAFNSLHVDEADCIKAVKAIECIKNTEMNRAKQPKRGRLGRMLEGIDKKIVFVAGHNDYSSGMFPYDIAASTFHSPFYSSSAHLFEDMAQRADLNGWFMVFKPHPYAKSYLPELLRTEHYIIVDDVNVEECIDIADVTLTVLSQISYMALTRGKPVVMTGYNQLRDKGCCYEAFRTEDINSAINSALIYGFTDLMKENWIKHAARLLKYCLYSDNEALYALPSEIFAKRIQALARHKMTDIEIIKQEI</sequence>
<dbReference type="Gene3D" id="3.40.50.12580">
    <property type="match status" value="1"/>
</dbReference>
<accession>A0A3R5YXU3</accession>
<proteinExistence type="predicted"/>
<dbReference type="AlphaFoldDB" id="A0A3R5YXU3"/>
<evidence type="ECO:0000313" key="1">
    <source>
        <dbReference type="EMBL" id="QAR32096.1"/>
    </source>
</evidence>
<dbReference type="Pfam" id="PF13578">
    <property type="entry name" value="Methyltransf_24"/>
    <property type="match status" value="1"/>
</dbReference>
<organism evidence="1 2">
    <name type="scientific">Geovibrio thiophilus</name>
    <dbReference type="NCBI Taxonomy" id="139438"/>
    <lineage>
        <taxon>Bacteria</taxon>
        <taxon>Pseudomonadati</taxon>
        <taxon>Deferribacterota</taxon>
        <taxon>Deferribacteres</taxon>
        <taxon>Deferribacterales</taxon>
        <taxon>Geovibrionaceae</taxon>
        <taxon>Geovibrio</taxon>
    </lineage>
</organism>
<dbReference type="Gene3D" id="3.40.50.150">
    <property type="entry name" value="Vaccinia Virus protein VP39"/>
    <property type="match status" value="1"/>
</dbReference>
<name>A0A3R5YXU3_9BACT</name>
<dbReference type="OrthoDB" id="7816590at2"/>
<dbReference type="Proteomes" id="UP000287502">
    <property type="component" value="Chromosome"/>
</dbReference>
<dbReference type="InterPro" id="IPR029063">
    <property type="entry name" value="SAM-dependent_MTases_sf"/>
</dbReference>
<dbReference type="RefSeq" id="WP_128465383.1">
    <property type="nucleotide sequence ID" value="NZ_CP035108.1"/>
</dbReference>